<keyword evidence="2" id="KW-0964">Secreted</keyword>
<name>E2J715_9HEMI</name>
<dbReference type="Gene3D" id="2.40.128.20">
    <property type="match status" value="1"/>
</dbReference>
<dbReference type="GO" id="GO:0005576">
    <property type="term" value="C:extracellular region"/>
    <property type="evidence" value="ECO:0007669"/>
    <property type="project" value="UniProtKB-SubCell"/>
</dbReference>
<dbReference type="AlphaFoldDB" id="E2J715"/>
<evidence type="ECO:0000313" key="8">
    <source>
        <dbReference type="EMBL" id="ADN29733.1"/>
    </source>
</evidence>
<feature type="signal peptide" evidence="7">
    <location>
        <begin position="1"/>
        <end position="20"/>
    </location>
</feature>
<evidence type="ECO:0000256" key="4">
    <source>
        <dbReference type="ARBA" id="ARBA00022729"/>
    </source>
</evidence>
<dbReference type="GO" id="GO:0090729">
    <property type="term" value="F:toxin activity"/>
    <property type="evidence" value="ECO:0007669"/>
    <property type="project" value="UniProtKB-KW"/>
</dbReference>
<evidence type="ECO:0000256" key="5">
    <source>
        <dbReference type="ARBA" id="ARBA00023240"/>
    </source>
</evidence>
<proteinExistence type="evidence at transcript level"/>
<organism evidence="8">
    <name type="scientific">Triatoma matogrossensis</name>
    <dbReference type="NCBI Taxonomy" id="162370"/>
    <lineage>
        <taxon>Eukaryota</taxon>
        <taxon>Metazoa</taxon>
        <taxon>Ecdysozoa</taxon>
        <taxon>Arthropoda</taxon>
        <taxon>Hexapoda</taxon>
        <taxon>Insecta</taxon>
        <taxon>Pterygota</taxon>
        <taxon>Neoptera</taxon>
        <taxon>Paraneoptera</taxon>
        <taxon>Hemiptera</taxon>
        <taxon>Heteroptera</taxon>
        <taxon>Panheteroptera</taxon>
        <taxon>Cimicomorpha</taxon>
        <taxon>Reduviidae</taxon>
        <taxon>Triatominae</taxon>
        <taxon>Triatoma</taxon>
    </lineage>
</organism>
<dbReference type="SUPFAM" id="SSF50814">
    <property type="entry name" value="Lipocalins"/>
    <property type="match status" value="1"/>
</dbReference>
<evidence type="ECO:0000256" key="6">
    <source>
        <dbReference type="ARBA" id="ARBA00034121"/>
    </source>
</evidence>
<comment type="similarity">
    <text evidence="6">Belongs to the calycin superfamily. Triabin family.</text>
</comment>
<dbReference type="InterPro" id="IPR005657">
    <property type="entry name" value="Triabi/Procalin"/>
</dbReference>
<evidence type="ECO:0000256" key="3">
    <source>
        <dbReference type="ARBA" id="ARBA00022656"/>
    </source>
</evidence>
<evidence type="ECO:0000256" key="1">
    <source>
        <dbReference type="ARBA" id="ARBA00004613"/>
    </source>
</evidence>
<dbReference type="CDD" id="cd19423">
    <property type="entry name" value="lipocalin_LTBP1-like"/>
    <property type="match status" value="1"/>
</dbReference>
<dbReference type="GO" id="GO:0030682">
    <property type="term" value="P:symbiont-mediated perturbation of host defenses"/>
    <property type="evidence" value="ECO:0007669"/>
    <property type="project" value="InterPro"/>
</dbReference>
<keyword evidence="5" id="KW-1199">Hemostasis impairing toxin</keyword>
<protein>
    <submittedName>
        <fullName evidence="8">Salivary lipocalin</fullName>
    </submittedName>
</protein>
<feature type="chain" id="PRO_5003159744" evidence="7">
    <location>
        <begin position="21"/>
        <end position="188"/>
    </location>
</feature>
<evidence type="ECO:0000256" key="7">
    <source>
        <dbReference type="SAM" id="SignalP"/>
    </source>
</evidence>
<dbReference type="EMBL" id="HP429233">
    <property type="protein sequence ID" value="ADN29733.1"/>
    <property type="molecule type" value="mRNA"/>
</dbReference>
<keyword evidence="4 7" id="KW-0732">Signal</keyword>
<dbReference type="InterPro" id="IPR012674">
    <property type="entry name" value="Calycin"/>
</dbReference>
<reference evidence="8" key="1">
    <citation type="journal article" date="2012" name="Am. J. Trop. Med. Hyg.">
        <title>An insight into the sialotranscriptome of Triatoma matogrossensis, a kissing bug associated with fogo selvagem in South America.</title>
        <authorList>
            <person name="Assumpcao T.C."/>
            <person name="Eaton D.P."/>
            <person name="Pham V.M."/>
            <person name="Francischetti I.M."/>
            <person name="Aoki V."/>
            <person name="Hans-Filho G."/>
            <person name="Rivitti E.A."/>
            <person name="Valenzuela J.G."/>
            <person name="Diaz L.A."/>
            <person name="Ribeiro J.M."/>
        </authorList>
    </citation>
    <scope>NUCLEOTIDE SEQUENCE</scope>
    <source>
        <tissue evidence="8">Salivary gland</tissue>
    </source>
</reference>
<dbReference type="Pfam" id="PF03973">
    <property type="entry name" value="Triabin"/>
    <property type="match status" value="1"/>
</dbReference>
<comment type="subcellular location">
    <subcellularLocation>
        <location evidence="1">Secreted</location>
    </subcellularLocation>
</comment>
<evidence type="ECO:0000256" key="2">
    <source>
        <dbReference type="ARBA" id="ARBA00022525"/>
    </source>
</evidence>
<sequence>MKTIVAVIVVLTHTFATVAAETCQNELQMQNLNTQRFFKGDWYLTYIKDGTQDAACREYKTSIVESLIKLTAHGDYIFDGKKKKYSTTCSTTRGTSLNPAGPFVLKCMHTYDIDNSHIFFDLKLSVVETDYDNYALVYRCTTYDKPLNLNYGNYVLLMRNKNADVAKVTATLNNPKWSLNRFTKTTGC</sequence>
<keyword evidence="3" id="KW-0800">Toxin</keyword>
<accession>E2J715</accession>